<dbReference type="KEGG" id="thf:MA03_06935"/>
<dbReference type="OrthoDB" id="30606at2157"/>
<dbReference type="SMART" id="SM00268">
    <property type="entry name" value="ACTIN"/>
    <property type="match status" value="1"/>
</dbReference>
<dbReference type="PANTHER" id="PTHR11937">
    <property type="entry name" value="ACTIN"/>
    <property type="match status" value="1"/>
</dbReference>
<accession>A0A0F7FK14</accession>
<dbReference type="Gene3D" id="3.30.420.570">
    <property type="match status" value="1"/>
</dbReference>
<dbReference type="Pfam" id="PF00022">
    <property type="entry name" value="Actin"/>
    <property type="match status" value="1"/>
</dbReference>
<name>A0A0F7FK14_9CREN</name>
<dbReference type="Proteomes" id="UP000067434">
    <property type="component" value="Chromosome"/>
</dbReference>
<reference evidence="1 2" key="1">
    <citation type="journal article" date="2015" name="Stand. Genomic Sci.">
        <title>Complete genome sequence of and proposal of Thermofilum uzonense sp. nov. a novel hyperthermophilic crenarchaeon and emended description of the genus Thermofilum.</title>
        <authorList>
            <person name="Toshchakov S.V."/>
            <person name="Korzhenkov A.A."/>
            <person name="Samarov N.I."/>
            <person name="Mazunin I.O."/>
            <person name="Mozhey O.I."/>
            <person name="Shmyr I.S."/>
            <person name="Derbikova K.S."/>
            <person name="Taranov E.A."/>
            <person name="Dominova I.N."/>
            <person name="Bonch-Osmolovskaya E.A."/>
            <person name="Patrushev M.V."/>
            <person name="Podosokorskaya O.A."/>
            <person name="Kublanov I.V."/>
        </authorList>
    </citation>
    <scope>NUCLEOTIDE SEQUENCE [LARGE SCALE GENOMIC DNA]</scope>
    <source>
        <strain evidence="1 2">1807-2</strain>
    </source>
</reference>
<dbReference type="STRING" id="1550241.MA03_06935"/>
<keyword evidence="2" id="KW-1185">Reference proteome</keyword>
<dbReference type="Gene3D" id="3.30.420.40">
    <property type="match status" value="1"/>
</dbReference>
<protein>
    <submittedName>
        <fullName evidence="1">Actin</fullName>
    </submittedName>
</protein>
<dbReference type="InterPro" id="IPR043129">
    <property type="entry name" value="ATPase_NBD"/>
</dbReference>
<dbReference type="EMBL" id="CP009961">
    <property type="protein sequence ID" value="AKG39422.1"/>
    <property type="molecule type" value="Genomic_DNA"/>
</dbReference>
<evidence type="ECO:0000313" key="1">
    <source>
        <dbReference type="EMBL" id="AKG39422.1"/>
    </source>
</evidence>
<proteinExistence type="predicted"/>
<gene>
    <name evidence="1" type="ORF">MA03_06935</name>
</gene>
<dbReference type="PATRIC" id="fig|1550241.5.peg.1437"/>
<dbReference type="InterPro" id="IPR004000">
    <property type="entry name" value="Actin"/>
</dbReference>
<dbReference type="SUPFAM" id="SSF53067">
    <property type="entry name" value="Actin-like ATPase domain"/>
    <property type="match status" value="1"/>
</dbReference>
<dbReference type="AlphaFoldDB" id="A0A0F7FK14"/>
<sequence>MTVLSVATYKQRYAYGEDYGTSQFKFGPIGEKPIVIENRGLFLGESRTLLKIYGIEKEVVVGPDVVKYLGSIEDVSRHLVYPMRDGLIDKNDGRSWRIIEELTRYGFLVSRPQTRDFDGFYVTAALSAIAPDYMYERLFEIHAKIDKEERSVKAVTVIPQPLAVAIAEKSVTCVVVESGHGNTQITPISAYPIRNAIVALNRGGAEADAIAAEILKDLGFGDRVREEKFVRLFKEAVGLVPRNLDAAIKAARQNPERFAVAFKIPGTTIEVNLERNGWMRFLIGEVIFNPEHEVFESYYKRGMPRPRDTVMGEFVVRGTLPLVNAIQEALSRVSIELLPRLYNDIILSGGNFSWRVPKGLEDVAVDSAEKIRLGLAELGIDSRVHIVADPLYSVWKGAIVYSIALPEDVEWDWRSREGWYKRGVHY</sequence>
<dbReference type="HOGENOM" id="CLU_627936_0_0_2"/>
<organism evidence="1 2">
    <name type="scientific">Infirmifilum uzonense</name>
    <dbReference type="NCBI Taxonomy" id="1550241"/>
    <lineage>
        <taxon>Archaea</taxon>
        <taxon>Thermoproteota</taxon>
        <taxon>Thermoprotei</taxon>
        <taxon>Thermofilales</taxon>
        <taxon>Thermofilaceae</taxon>
        <taxon>Infirmifilum</taxon>
    </lineage>
</organism>
<evidence type="ECO:0000313" key="2">
    <source>
        <dbReference type="Proteomes" id="UP000067434"/>
    </source>
</evidence>